<evidence type="ECO:0000313" key="6">
    <source>
        <dbReference type="Proteomes" id="UP000223913"/>
    </source>
</evidence>
<dbReference type="GO" id="GO:0005829">
    <property type="term" value="C:cytosol"/>
    <property type="evidence" value="ECO:0007669"/>
    <property type="project" value="TreeGrafter"/>
</dbReference>
<accession>A0A2D0N443</accession>
<comment type="caution">
    <text evidence="5">The sequence shown here is derived from an EMBL/GenBank/DDBJ whole genome shotgun (WGS) entry which is preliminary data.</text>
</comment>
<dbReference type="PROSITE" id="PS50956">
    <property type="entry name" value="HTH_ASNC_2"/>
    <property type="match status" value="1"/>
</dbReference>
<reference evidence="5 6" key="1">
    <citation type="submission" date="2017-10" db="EMBL/GenBank/DDBJ databases">
        <title>The draft genome sequence of Lewinella nigricans NBRC 102662.</title>
        <authorList>
            <person name="Wang K."/>
        </authorList>
    </citation>
    <scope>NUCLEOTIDE SEQUENCE [LARGE SCALE GENOMIC DNA]</scope>
    <source>
        <strain evidence="5 6">NBRC 102662</strain>
    </source>
</reference>
<dbReference type="SMART" id="SM00344">
    <property type="entry name" value="HTH_ASNC"/>
    <property type="match status" value="1"/>
</dbReference>
<evidence type="ECO:0000256" key="3">
    <source>
        <dbReference type="ARBA" id="ARBA00023163"/>
    </source>
</evidence>
<dbReference type="InterPro" id="IPR000485">
    <property type="entry name" value="AsnC-type_HTH_dom"/>
</dbReference>
<proteinExistence type="predicted"/>
<dbReference type="SUPFAM" id="SSF46785">
    <property type="entry name" value="Winged helix' DNA-binding domain"/>
    <property type="match status" value="1"/>
</dbReference>
<keyword evidence="2" id="KW-0238">DNA-binding</keyword>
<dbReference type="GO" id="GO:0043565">
    <property type="term" value="F:sequence-specific DNA binding"/>
    <property type="evidence" value="ECO:0007669"/>
    <property type="project" value="InterPro"/>
</dbReference>
<dbReference type="Proteomes" id="UP000223913">
    <property type="component" value="Unassembled WGS sequence"/>
</dbReference>
<evidence type="ECO:0000313" key="5">
    <source>
        <dbReference type="EMBL" id="PHN02533.1"/>
    </source>
</evidence>
<dbReference type="Pfam" id="PF01037">
    <property type="entry name" value="AsnC_trans_reg"/>
    <property type="match status" value="1"/>
</dbReference>
<dbReference type="Pfam" id="PF13404">
    <property type="entry name" value="HTH_AsnC-type"/>
    <property type="match status" value="1"/>
</dbReference>
<dbReference type="SUPFAM" id="SSF54909">
    <property type="entry name" value="Dimeric alpha+beta barrel"/>
    <property type="match status" value="1"/>
</dbReference>
<dbReference type="GO" id="GO:0043200">
    <property type="term" value="P:response to amino acid"/>
    <property type="evidence" value="ECO:0007669"/>
    <property type="project" value="TreeGrafter"/>
</dbReference>
<evidence type="ECO:0000259" key="4">
    <source>
        <dbReference type="PROSITE" id="PS50956"/>
    </source>
</evidence>
<dbReference type="EMBL" id="PDUD01000039">
    <property type="protein sequence ID" value="PHN02533.1"/>
    <property type="molecule type" value="Genomic_DNA"/>
</dbReference>
<dbReference type="InterPro" id="IPR036388">
    <property type="entry name" value="WH-like_DNA-bd_sf"/>
</dbReference>
<dbReference type="InterPro" id="IPR011008">
    <property type="entry name" value="Dimeric_a/b-barrel"/>
</dbReference>
<gene>
    <name evidence="5" type="ORF">CRP01_31650</name>
</gene>
<protein>
    <submittedName>
        <fullName evidence="5">AsnC family transcriptional regulator</fullName>
    </submittedName>
</protein>
<dbReference type="InterPro" id="IPR019887">
    <property type="entry name" value="Tscrpt_reg_AsnC/Lrp_C"/>
</dbReference>
<dbReference type="InterPro" id="IPR019888">
    <property type="entry name" value="Tscrpt_reg_AsnC-like"/>
</dbReference>
<dbReference type="Gene3D" id="3.30.70.920">
    <property type="match status" value="1"/>
</dbReference>
<sequence>MDSMDKRILAELQVNAKQNTKEIAGKIGLSVTPTYERIKKLEQRQVIRSYVALLDRDKIGKQVVAYCQVTLLQHQKDLIAHFKEKILLLAEIMECHHVSGNYDFLLKVVTNNIPEFHEFINQKLSVVDGISTIHSSFVMHSLKDTTAFNL</sequence>
<name>A0A2D0N443_FLAN2</name>
<keyword evidence="6" id="KW-1185">Reference proteome</keyword>
<organism evidence="5 6">
    <name type="scientific">Flavilitoribacter nigricans (strain ATCC 23147 / DSM 23189 / NBRC 102662 / NCIMB 1420 / SS-2)</name>
    <name type="common">Lewinella nigricans</name>
    <dbReference type="NCBI Taxonomy" id="1122177"/>
    <lineage>
        <taxon>Bacteria</taxon>
        <taxon>Pseudomonadati</taxon>
        <taxon>Bacteroidota</taxon>
        <taxon>Saprospiria</taxon>
        <taxon>Saprospirales</taxon>
        <taxon>Lewinellaceae</taxon>
        <taxon>Flavilitoribacter</taxon>
    </lineage>
</organism>
<dbReference type="RefSeq" id="WP_099154078.1">
    <property type="nucleotide sequence ID" value="NZ_PDUD01000039.1"/>
</dbReference>
<dbReference type="PANTHER" id="PTHR30154">
    <property type="entry name" value="LEUCINE-RESPONSIVE REGULATORY PROTEIN"/>
    <property type="match status" value="1"/>
</dbReference>
<feature type="domain" description="HTH asnC-type" evidence="4">
    <location>
        <begin position="1"/>
        <end position="62"/>
    </location>
</feature>
<dbReference type="OrthoDB" id="9800326at2"/>
<dbReference type="PANTHER" id="PTHR30154:SF34">
    <property type="entry name" value="TRANSCRIPTIONAL REGULATOR AZLB"/>
    <property type="match status" value="1"/>
</dbReference>
<keyword evidence="3" id="KW-0804">Transcription</keyword>
<keyword evidence="1" id="KW-0805">Transcription regulation</keyword>
<dbReference type="PRINTS" id="PR00033">
    <property type="entry name" value="HTHASNC"/>
</dbReference>
<evidence type="ECO:0000256" key="2">
    <source>
        <dbReference type="ARBA" id="ARBA00023125"/>
    </source>
</evidence>
<dbReference type="AlphaFoldDB" id="A0A2D0N443"/>
<evidence type="ECO:0000256" key="1">
    <source>
        <dbReference type="ARBA" id="ARBA00023015"/>
    </source>
</evidence>
<dbReference type="Gene3D" id="1.10.10.10">
    <property type="entry name" value="Winged helix-like DNA-binding domain superfamily/Winged helix DNA-binding domain"/>
    <property type="match status" value="1"/>
</dbReference>
<dbReference type="InterPro" id="IPR036390">
    <property type="entry name" value="WH_DNA-bd_sf"/>
</dbReference>